<gene>
    <name evidence="1" type="ORF">FZC83_01985</name>
</gene>
<reference evidence="1 2" key="1">
    <citation type="submission" date="2019-08" db="EMBL/GenBank/DDBJ databases">
        <title>Bacillus genomes from the desert of Cuatro Cienegas, Coahuila.</title>
        <authorList>
            <person name="Olmedo-Alvarez G."/>
        </authorList>
    </citation>
    <scope>NUCLEOTIDE SEQUENCE [LARGE SCALE GENOMIC DNA]</scope>
    <source>
        <strain evidence="1 2">CH108_3D</strain>
    </source>
</reference>
<dbReference type="AlphaFoldDB" id="A0A5D4RY97"/>
<evidence type="ECO:0000313" key="1">
    <source>
        <dbReference type="EMBL" id="TYS56365.1"/>
    </source>
</evidence>
<dbReference type="EMBL" id="VTEQ01000001">
    <property type="protein sequence ID" value="TYS56365.1"/>
    <property type="molecule type" value="Genomic_DNA"/>
</dbReference>
<name>A0A5D4RY97_9BACI</name>
<comment type="caution">
    <text evidence="1">The sequence shown here is derived from an EMBL/GenBank/DDBJ whole genome shotgun (WGS) entry which is preliminary data.</text>
</comment>
<dbReference type="Proteomes" id="UP000322997">
    <property type="component" value="Unassembled WGS sequence"/>
</dbReference>
<protein>
    <submittedName>
        <fullName evidence="1">Uncharacterized protein</fullName>
    </submittedName>
</protein>
<proteinExistence type="predicted"/>
<sequence>MAILLCLILGVALFSLVPWLTHISMVQGSGLDYGWANYKTFVKVFDRYEWTNDPVYNNSLFHDKDGSRIHANIYRFNHKGMIMRSPVDYYRSILHIKKQYNEVRPKGNIDWNKELH</sequence>
<accession>A0A5D4RY97</accession>
<organism evidence="1 2">
    <name type="scientific">Rossellomorea marisflavi</name>
    <dbReference type="NCBI Taxonomy" id="189381"/>
    <lineage>
        <taxon>Bacteria</taxon>
        <taxon>Bacillati</taxon>
        <taxon>Bacillota</taxon>
        <taxon>Bacilli</taxon>
        <taxon>Bacillales</taxon>
        <taxon>Bacillaceae</taxon>
        <taxon>Rossellomorea</taxon>
    </lineage>
</organism>
<evidence type="ECO:0000313" key="2">
    <source>
        <dbReference type="Proteomes" id="UP000322997"/>
    </source>
</evidence>
<dbReference type="RefSeq" id="WP_148984399.1">
    <property type="nucleotide sequence ID" value="NZ_JBNILK010000001.1"/>
</dbReference>